<keyword evidence="3" id="KW-1185">Reference proteome</keyword>
<dbReference type="InterPro" id="IPR040857">
    <property type="entry name" value="VioE_dom"/>
</dbReference>
<evidence type="ECO:0000313" key="2">
    <source>
        <dbReference type="EMBL" id="MBD2501641.1"/>
    </source>
</evidence>
<reference evidence="2 3" key="1">
    <citation type="journal article" date="2020" name="ISME J.">
        <title>Comparative genomics reveals insights into cyanobacterial evolution and habitat adaptation.</title>
        <authorList>
            <person name="Chen M.Y."/>
            <person name="Teng W.K."/>
            <person name="Zhao L."/>
            <person name="Hu C.X."/>
            <person name="Zhou Y.K."/>
            <person name="Han B.P."/>
            <person name="Song L.R."/>
            <person name="Shu W.S."/>
        </authorList>
    </citation>
    <scope>NUCLEOTIDE SEQUENCE [LARGE SCALE GENOMIC DNA]</scope>
    <source>
        <strain evidence="2 3">FACHB-119</strain>
    </source>
</reference>
<comment type="caution">
    <text evidence="2">The sequence shown here is derived from an EMBL/GenBank/DDBJ whole genome shotgun (WGS) entry which is preliminary data.</text>
</comment>
<sequence length="212" mass="25089">MEFEKRLDTPPMLPDQWSTSYISYWQPMLEEDQITSGYCWFDYRRNVCRIDGLFNPWSEKETGHRLWMSEIFIPGERQRYKTKITYTREDINKQSIYQAIPLKDDVDICYEVLITQDILIQNNATYAGSHIILGMKTDAWTFTRQGKFPLTYYFKQGTNHLIRMMTGDPNKHASVRDFPNFNTHIIPANIFEHFQNISSTLNTHSHTISLKS</sequence>
<organism evidence="2 3">
    <name type="scientific">Anabaena azotica FACHB-119</name>
    <dbReference type="NCBI Taxonomy" id="947527"/>
    <lineage>
        <taxon>Bacteria</taxon>
        <taxon>Bacillati</taxon>
        <taxon>Cyanobacteriota</taxon>
        <taxon>Cyanophyceae</taxon>
        <taxon>Nostocales</taxon>
        <taxon>Nostocaceae</taxon>
        <taxon>Anabaena</taxon>
        <taxon>Anabaena azotica</taxon>
    </lineage>
</organism>
<accession>A0ABR8D584</accession>
<dbReference type="NCBIfam" id="TIGR03650">
    <property type="entry name" value="violacein_E"/>
    <property type="match status" value="1"/>
</dbReference>
<dbReference type="Gene3D" id="2.50.20.30">
    <property type="match status" value="1"/>
</dbReference>
<gene>
    <name evidence="2" type="primary">vioE</name>
    <name evidence="2" type="ORF">H6G83_13685</name>
</gene>
<dbReference type="RefSeq" id="WP_190472839.1">
    <property type="nucleotide sequence ID" value="NZ_JACJSG010000016.1"/>
</dbReference>
<protein>
    <submittedName>
        <fullName evidence="2">Violacein biosynthesis enzyme VioE</fullName>
    </submittedName>
</protein>
<name>A0ABR8D584_9NOST</name>
<dbReference type="Pfam" id="PF18234">
    <property type="entry name" value="VioE"/>
    <property type="match status" value="1"/>
</dbReference>
<dbReference type="InterPro" id="IPR038642">
    <property type="entry name" value="VioE_sf"/>
</dbReference>
<dbReference type="EMBL" id="JACJSG010000016">
    <property type="protein sequence ID" value="MBD2501641.1"/>
    <property type="molecule type" value="Genomic_DNA"/>
</dbReference>
<evidence type="ECO:0000259" key="1">
    <source>
        <dbReference type="Pfam" id="PF18234"/>
    </source>
</evidence>
<dbReference type="InterPro" id="IPR019902">
    <property type="entry name" value="Violacein_biosynth_enz_VioE"/>
</dbReference>
<evidence type="ECO:0000313" key="3">
    <source>
        <dbReference type="Proteomes" id="UP000661112"/>
    </source>
</evidence>
<dbReference type="CDD" id="cd16330">
    <property type="entry name" value="LolA_VioE"/>
    <property type="match status" value="1"/>
</dbReference>
<dbReference type="Proteomes" id="UP000661112">
    <property type="component" value="Unassembled WGS sequence"/>
</dbReference>
<feature type="domain" description="VioE" evidence="1">
    <location>
        <begin position="10"/>
        <end position="191"/>
    </location>
</feature>
<proteinExistence type="predicted"/>